<keyword evidence="1" id="KW-1133">Transmembrane helix</keyword>
<name>A0A8J7M1X3_9BACT</name>
<keyword evidence="1" id="KW-0812">Transmembrane</keyword>
<organism evidence="2 3">
    <name type="scientific">Geomesophilobacter sediminis</name>
    <dbReference type="NCBI Taxonomy" id="2798584"/>
    <lineage>
        <taxon>Bacteria</taxon>
        <taxon>Pseudomonadati</taxon>
        <taxon>Thermodesulfobacteriota</taxon>
        <taxon>Desulfuromonadia</taxon>
        <taxon>Geobacterales</taxon>
        <taxon>Geobacteraceae</taxon>
        <taxon>Geomesophilobacter</taxon>
    </lineage>
</organism>
<gene>
    <name evidence="2" type="ORF">JFN93_19360</name>
</gene>
<dbReference type="RefSeq" id="WP_199385882.1">
    <property type="nucleotide sequence ID" value="NZ_JAEMHM010000018.1"/>
</dbReference>
<sequence length="246" mass="28780">MFFRIPKDAMVWSLLLVSLALYGVDFFFYRRLDEIGSSFMGNLAFLPVYVLFVTLMIERVLKEREREAMRKKLNMVIGVFFSEIGNRLLRDFLTFFEDGVELSRHLHPTVYWKDNDFAAAQDYLKGLDLRLNARKGDLPALKELLLDKKEIMLMLMENPNLLEHASFTDLLWAVFHVIEELQARQSLDGLPNSDLDHLSGDLKRAHTYLLIEWVSYMAHLKSDYPYLYSLAIRMNPMDPKAHPEVL</sequence>
<accession>A0A8J7M1X3</accession>
<feature type="transmembrane region" description="Helical" evidence="1">
    <location>
        <begin position="39"/>
        <end position="61"/>
    </location>
</feature>
<keyword evidence="1" id="KW-0472">Membrane</keyword>
<dbReference type="EMBL" id="JAEMHM010000018">
    <property type="protein sequence ID" value="MBJ6726873.1"/>
    <property type="molecule type" value="Genomic_DNA"/>
</dbReference>
<dbReference type="Proteomes" id="UP000636888">
    <property type="component" value="Unassembled WGS sequence"/>
</dbReference>
<evidence type="ECO:0000256" key="1">
    <source>
        <dbReference type="SAM" id="Phobius"/>
    </source>
</evidence>
<evidence type="ECO:0000313" key="3">
    <source>
        <dbReference type="Proteomes" id="UP000636888"/>
    </source>
</evidence>
<dbReference type="AlphaFoldDB" id="A0A8J7M1X3"/>
<evidence type="ECO:0000313" key="2">
    <source>
        <dbReference type="EMBL" id="MBJ6726873.1"/>
    </source>
</evidence>
<keyword evidence="3" id="KW-1185">Reference proteome</keyword>
<reference evidence="2" key="1">
    <citation type="submission" date="2020-12" db="EMBL/GenBank/DDBJ databases">
        <title>Geomonas sp. Red875, isolated from river sediment.</title>
        <authorList>
            <person name="Xu Z."/>
            <person name="Zhang Z."/>
            <person name="Masuda Y."/>
            <person name="Itoh H."/>
            <person name="Senoo K."/>
        </authorList>
    </citation>
    <scope>NUCLEOTIDE SEQUENCE</scope>
    <source>
        <strain evidence="2">Red875</strain>
    </source>
</reference>
<comment type="caution">
    <text evidence="2">The sequence shown here is derived from an EMBL/GenBank/DDBJ whole genome shotgun (WGS) entry which is preliminary data.</text>
</comment>
<protein>
    <submittedName>
        <fullName evidence="2">Uncharacterized protein</fullName>
    </submittedName>
</protein>
<proteinExistence type="predicted"/>